<reference evidence="1" key="1">
    <citation type="journal article" date="2020" name="G3 (Bethesda)">
        <title>High-Quality Assemblies for Three Invasive Social Wasps from the &lt;i&gt;Vespula&lt;/i&gt; Genus.</title>
        <authorList>
            <person name="Harrop T.W.R."/>
            <person name="Guhlin J."/>
            <person name="McLaughlin G.M."/>
            <person name="Permina E."/>
            <person name="Stockwell P."/>
            <person name="Gilligan J."/>
            <person name="Le Lec M.F."/>
            <person name="Gruber M.A.M."/>
            <person name="Quinn O."/>
            <person name="Lovegrove M."/>
            <person name="Duncan E.J."/>
            <person name="Remnant E.J."/>
            <person name="Van Eeckhoven J."/>
            <person name="Graham B."/>
            <person name="Knapp R.A."/>
            <person name="Langford K.W."/>
            <person name="Kronenberg Z."/>
            <person name="Press M.O."/>
            <person name="Eacker S.M."/>
            <person name="Wilson-Rankin E.E."/>
            <person name="Purcell J."/>
            <person name="Lester P.J."/>
            <person name="Dearden P.K."/>
        </authorList>
    </citation>
    <scope>NUCLEOTIDE SEQUENCE</scope>
    <source>
        <strain evidence="1">Volc-1</strain>
    </source>
</reference>
<sequence>MMVEGERRNGGMGEWEDWEDWEEWVEWVEWVETWGEEGSLGWVGLRLGFRQERRIRPILPANRLDSTGNDVARPSASE</sequence>
<keyword evidence="2" id="KW-1185">Reference proteome</keyword>
<gene>
    <name evidence="1" type="ORF">H0235_016577</name>
</gene>
<dbReference type="Proteomes" id="UP000600918">
    <property type="component" value="Unassembled WGS sequence"/>
</dbReference>
<accession>A0A834N611</accession>
<dbReference type="EMBL" id="JACSDY010000020">
    <property type="protein sequence ID" value="KAF7397040.1"/>
    <property type="molecule type" value="Genomic_DNA"/>
</dbReference>
<dbReference type="AlphaFoldDB" id="A0A834N611"/>
<proteinExistence type="predicted"/>
<organism evidence="1 2">
    <name type="scientific">Vespula pensylvanica</name>
    <name type="common">Western yellow jacket</name>
    <name type="synonym">Wasp</name>
    <dbReference type="NCBI Taxonomy" id="30213"/>
    <lineage>
        <taxon>Eukaryota</taxon>
        <taxon>Metazoa</taxon>
        <taxon>Ecdysozoa</taxon>
        <taxon>Arthropoda</taxon>
        <taxon>Hexapoda</taxon>
        <taxon>Insecta</taxon>
        <taxon>Pterygota</taxon>
        <taxon>Neoptera</taxon>
        <taxon>Endopterygota</taxon>
        <taxon>Hymenoptera</taxon>
        <taxon>Apocrita</taxon>
        <taxon>Aculeata</taxon>
        <taxon>Vespoidea</taxon>
        <taxon>Vespidae</taxon>
        <taxon>Vespinae</taxon>
        <taxon>Vespula</taxon>
    </lineage>
</organism>
<evidence type="ECO:0000313" key="2">
    <source>
        <dbReference type="Proteomes" id="UP000600918"/>
    </source>
</evidence>
<evidence type="ECO:0000313" key="1">
    <source>
        <dbReference type="EMBL" id="KAF7397040.1"/>
    </source>
</evidence>
<protein>
    <submittedName>
        <fullName evidence="1">Uncharacterized protein</fullName>
    </submittedName>
</protein>
<comment type="caution">
    <text evidence="1">The sequence shown here is derived from an EMBL/GenBank/DDBJ whole genome shotgun (WGS) entry which is preliminary data.</text>
</comment>
<name>A0A834N611_VESPE</name>